<evidence type="ECO:0000256" key="1">
    <source>
        <dbReference type="ARBA" id="ARBA00000026"/>
    </source>
</evidence>
<evidence type="ECO:0000256" key="6">
    <source>
        <dbReference type="ARBA" id="ARBA00013449"/>
    </source>
</evidence>
<protein>
    <recommendedName>
        <fullName evidence="6">Phthiocerol/phthiodiolone dimycocerosyl transferase</fullName>
        <ecNumber evidence="5">2.3.1.282</ecNumber>
    </recommendedName>
    <alternativeName>
        <fullName evidence="11">Acyltransferase PapA5</fullName>
    </alternativeName>
    <alternativeName>
        <fullName evidence="9">Phthiocerol/phthiodiolone O-acyltransferase</fullName>
    </alternativeName>
    <alternativeName>
        <fullName evidence="10">Polyketide synthase-associated protein A5</fullName>
    </alternativeName>
</protein>
<organism evidence="14 15">
    <name type="scientific">Streptomyces stramineus</name>
    <dbReference type="NCBI Taxonomy" id="173861"/>
    <lineage>
        <taxon>Bacteria</taxon>
        <taxon>Bacillati</taxon>
        <taxon>Actinomycetota</taxon>
        <taxon>Actinomycetes</taxon>
        <taxon>Kitasatosporales</taxon>
        <taxon>Streptomycetaceae</taxon>
        <taxon>Streptomyces</taxon>
    </lineage>
</organism>
<dbReference type="Pfam" id="PF16911">
    <property type="entry name" value="PapA_C"/>
    <property type="match status" value="1"/>
</dbReference>
<dbReference type="InterPro" id="IPR052058">
    <property type="entry name" value="Alcohol_O-acetyltransferase"/>
</dbReference>
<keyword evidence="8" id="KW-0012">Acyltransferase</keyword>
<dbReference type="EMBL" id="BAAAHB010000045">
    <property type="protein sequence ID" value="GAA0473934.1"/>
    <property type="molecule type" value="Genomic_DNA"/>
</dbReference>
<dbReference type="Gene3D" id="3.30.559.30">
    <property type="entry name" value="Nonribosomal peptide synthetase, condensation domain"/>
    <property type="match status" value="1"/>
</dbReference>
<name>A0ABN1ADP2_9ACTN</name>
<dbReference type="Proteomes" id="UP001499895">
    <property type="component" value="Unassembled WGS sequence"/>
</dbReference>
<feature type="region of interest" description="Disordered" evidence="12">
    <location>
        <begin position="1"/>
        <end position="20"/>
    </location>
</feature>
<keyword evidence="15" id="KW-1185">Reference proteome</keyword>
<evidence type="ECO:0000259" key="13">
    <source>
        <dbReference type="Pfam" id="PF16911"/>
    </source>
</evidence>
<dbReference type="InterPro" id="IPR031641">
    <property type="entry name" value="PapA_C"/>
</dbReference>
<evidence type="ECO:0000256" key="10">
    <source>
        <dbReference type="ARBA" id="ARBA00032317"/>
    </source>
</evidence>
<evidence type="ECO:0000313" key="14">
    <source>
        <dbReference type="EMBL" id="GAA0473934.1"/>
    </source>
</evidence>
<evidence type="ECO:0000256" key="3">
    <source>
        <dbReference type="ARBA" id="ARBA00001907"/>
    </source>
</evidence>
<evidence type="ECO:0000256" key="4">
    <source>
        <dbReference type="ARBA" id="ARBA00006558"/>
    </source>
</evidence>
<dbReference type="PANTHER" id="PTHR28037:SF1">
    <property type="entry name" value="ALCOHOL O-ACETYLTRANSFERASE 1-RELATED"/>
    <property type="match status" value="1"/>
</dbReference>
<comment type="catalytic activity">
    <reaction evidence="1">
        <text>2 a mycocerosyl-[mycocerosic acid synthase] + a phthiocerol = a dimycocerosyl phthiocerol + 2 holo-[mycocerosic acid synthase].</text>
        <dbReference type="EC" id="2.3.1.282"/>
    </reaction>
</comment>
<reference evidence="14 15" key="1">
    <citation type="journal article" date="2019" name="Int. J. Syst. Evol. Microbiol.">
        <title>The Global Catalogue of Microorganisms (GCM) 10K type strain sequencing project: providing services to taxonomists for standard genome sequencing and annotation.</title>
        <authorList>
            <consortium name="The Broad Institute Genomics Platform"/>
            <consortium name="The Broad Institute Genome Sequencing Center for Infectious Disease"/>
            <person name="Wu L."/>
            <person name="Ma J."/>
        </authorList>
    </citation>
    <scope>NUCLEOTIDE SEQUENCE [LARGE SCALE GENOMIC DNA]</scope>
    <source>
        <strain evidence="14 15">JCM 10649</strain>
    </source>
</reference>
<dbReference type="PANTHER" id="PTHR28037">
    <property type="entry name" value="ALCOHOL O-ACETYLTRANSFERASE 1-RELATED"/>
    <property type="match status" value="1"/>
</dbReference>
<evidence type="ECO:0000256" key="7">
    <source>
        <dbReference type="ARBA" id="ARBA00022679"/>
    </source>
</evidence>
<comment type="catalytic activity">
    <reaction evidence="2">
        <text>2 a mycocerosyl-[mycocerosic acid synthase] + a phenolphthiocerol = a dimycocerosyl phenolphthiocerol + 2 holo-[mycocerosic acid synthase].</text>
        <dbReference type="EC" id="2.3.1.282"/>
    </reaction>
</comment>
<evidence type="ECO:0000256" key="2">
    <source>
        <dbReference type="ARBA" id="ARBA00000625"/>
    </source>
</evidence>
<comment type="caution">
    <text evidence="14">The sequence shown here is derived from an EMBL/GenBank/DDBJ whole genome shotgun (WGS) entry which is preliminary data.</text>
</comment>
<evidence type="ECO:0000256" key="5">
    <source>
        <dbReference type="ARBA" id="ARBA00012866"/>
    </source>
</evidence>
<accession>A0ABN1ADP2</accession>
<dbReference type="Gene3D" id="3.30.559.10">
    <property type="entry name" value="Chloramphenicol acetyltransferase-like domain"/>
    <property type="match status" value="1"/>
</dbReference>
<feature type="domain" description="Phthiocerol/phthiodiolone dimycocerosyl transferase C-terminal" evidence="13">
    <location>
        <begin position="244"/>
        <end position="362"/>
    </location>
</feature>
<comment type="catalytic activity">
    <reaction evidence="3">
        <text>2 a mycocerosyl-[mycocerosic acid synthase] + a phthiodiolone = a dimycocerosyl phthiodiolone + 2 holo-[mycocerosic acid synthase].</text>
        <dbReference type="EC" id="2.3.1.282"/>
    </reaction>
</comment>
<proteinExistence type="inferred from homology"/>
<evidence type="ECO:0000313" key="15">
    <source>
        <dbReference type="Proteomes" id="UP001499895"/>
    </source>
</evidence>
<sequence length="468" mass="50636">MTTGAAPHRTPAPGPARSTVRRPLSPLERWYWITDQVSPLHVIARARVRGPVPAGLWRRALDALQARHPLLRVAIEADPDGSRPRFVPLTGRPVPLRTAAVTGTGAAADARWQRELNERELVEPVDWSAGPLARAVVLTGHDPAAGERHDLLLTLPHCTADGTTVLSLIREWIELAAACASGPVPDVPHPVLPPLGELLPAAHRGEEGAARSREQQEADEFLMSRLRPGRVRPGTAVPFEERRTRLVHRSLDAGQVAALVRVCRREGTTVHGALAAAMVTAVARDAGAVGPGHFAIGSPVDFRGDLVPPVSPQDIGSFVATLPSVVEYRPGQSLWPLARAVTTDLARRREREEHFRAVNLFSRLCPANKAESEPVLRFMDEAGPINLCLSNIGRFAFPAAIGPWQVEGAQFVAGLSVNGQFVGAVNTSHDRLFWNFTHVEEAMSHERADRLADDCVSTVLAATRTTAQ</sequence>
<evidence type="ECO:0000256" key="12">
    <source>
        <dbReference type="SAM" id="MobiDB-lite"/>
    </source>
</evidence>
<evidence type="ECO:0000256" key="11">
    <source>
        <dbReference type="ARBA" id="ARBA00033407"/>
    </source>
</evidence>
<gene>
    <name evidence="14" type="ORF">GCM10009544_39960</name>
</gene>
<dbReference type="RefSeq" id="WP_344092573.1">
    <property type="nucleotide sequence ID" value="NZ_BAAAHB010000045.1"/>
</dbReference>
<keyword evidence="7" id="KW-0808">Transferase</keyword>
<comment type="similarity">
    <text evidence="4">Belongs to the acyltransferase PapA5 family.</text>
</comment>
<dbReference type="InterPro" id="IPR023213">
    <property type="entry name" value="CAT-like_dom_sf"/>
</dbReference>
<evidence type="ECO:0000256" key="9">
    <source>
        <dbReference type="ARBA" id="ARBA00030465"/>
    </source>
</evidence>
<dbReference type="EC" id="2.3.1.282" evidence="5"/>
<dbReference type="SUPFAM" id="SSF52777">
    <property type="entry name" value="CoA-dependent acyltransferases"/>
    <property type="match status" value="2"/>
</dbReference>
<evidence type="ECO:0000256" key="8">
    <source>
        <dbReference type="ARBA" id="ARBA00023315"/>
    </source>
</evidence>